<proteinExistence type="predicted"/>
<evidence type="ECO:0000313" key="2">
    <source>
        <dbReference type="Proteomes" id="UP000789920"/>
    </source>
</evidence>
<accession>A0ACA9RW03</accession>
<feature type="non-terminal residue" evidence="1">
    <location>
        <position position="50"/>
    </location>
</feature>
<evidence type="ECO:0000313" key="1">
    <source>
        <dbReference type="EMBL" id="CAG8812020.1"/>
    </source>
</evidence>
<dbReference type="EMBL" id="CAJVQC010073120">
    <property type="protein sequence ID" value="CAG8812020.1"/>
    <property type="molecule type" value="Genomic_DNA"/>
</dbReference>
<sequence length="50" mass="5790">MWGCCRDGIRISVQIKRCLSVSVHPFLSNPGRYLDKPDNKELFRADTNDH</sequence>
<dbReference type="Proteomes" id="UP000789920">
    <property type="component" value="Unassembled WGS sequence"/>
</dbReference>
<keyword evidence="2" id="KW-1185">Reference proteome</keyword>
<organism evidence="1 2">
    <name type="scientific">Racocetra persica</name>
    <dbReference type="NCBI Taxonomy" id="160502"/>
    <lineage>
        <taxon>Eukaryota</taxon>
        <taxon>Fungi</taxon>
        <taxon>Fungi incertae sedis</taxon>
        <taxon>Mucoromycota</taxon>
        <taxon>Glomeromycotina</taxon>
        <taxon>Glomeromycetes</taxon>
        <taxon>Diversisporales</taxon>
        <taxon>Gigasporaceae</taxon>
        <taxon>Racocetra</taxon>
    </lineage>
</organism>
<name>A0ACA9RW03_9GLOM</name>
<gene>
    <name evidence="1" type="ORF">RPERSI_LOCUS23441</name>
</gene>
<protein>
    <submittedName>
        <fullName evidence="1">6564_t:CDS:1</fullName>
    </submittedName>
</protein>
<comment type="caution">
    <text evidence="1">The sequence shown here is derived from an EMBL/GenBank/DDBJ whole genome shotgun (WGS) entry which is preliminary data.</text>
</comment>
<reference evidence="1" key="1">
    <citation type="submission" date="2021-06" db="EMBL/GenBank/DDBJ databases">
        <authorList>
            <person name="Kallberg Y."/>
            <person name="Tangrot J."/>
            <person name="Rosling A."/>
        </authorList>
    </citation>
    <scope>NUCLEOTIDE SEQUENCE</scope>
    <source>
        <strain evidence="1">MA461A</strain>
    </source>
</reference>